<reference evidence="2 3" key="1">
    <citation type="journal article" date="2022" name="G3 (Bethesda)">
        <title>Evaluating Illumina-, Nanopore-, and PacBio-based genome assembly strategies with the bald notothen, Trematomus borchgrevinki.</title>
        <authorList>
            <person name="Rayamajhi N."/>
            <person name="Cheng C.C."/>
            <person name="Catchen J.M."/>
        </authorList>
    </citation>
    <scope>NUCLEOTIDE SEQUENCE [LARGE SCALE GENOMIC DNA]</scope>
    <source>
        <strain evidence="2">AGRC-2024</strain>
    </source>
</reference>
<comment type="caution">
    <text evidence="2">The sequence shown here is derived from an EMBL/GenBank/DDBJ whole genome shotgun (WGS) entry which is preliminary data.</text>
</comment>
<evidence type="ECO:0000313" key="3">
    <source>
        <dbReference type="Proteomes" id="UP001619887"/>
    </source>
</evidence>
<dbReference type="AlphaFoldDB" id="A0ABD2GE71"/>
<evidence type="ECO:0000313" key="2">
    <source>
        <dbReference type="EMBL" id="KAL3052081.1"/>
    </source>
</evidence>
<organism evidence="2 3">
    <name type="scientific">Pagothenia borchgrevinki</name>
    <name type="common">Bald rockcod</name>
    <name type="synonym">Trematomus borchgrevinki</name>
    <dbReference type="NCBI Taxonomy" id="8213"/>
    <lineage>
        <taxon>Eukaryota</taxon>
        <taxon>Metazoa</taxon>
        <taxon>Chordata</taxon>
        <taxon>Craniata</taxon>
        <taxon>Vertebrata</taxon>
        <taxon>Euteleostomi</taxon>
        <taxon>Actinopterygii</taxon>
        <taxon>Neopterygii</taxon>
        <taxon>Teleostei</taxon>
        <taxon>Neoteleostei</taxon>
        <taxon>Acanthomorphata</taxon>
        <taxon>Eupercaria</taxon>
        <taxon>Perciformes</taxon>
        <taxon>Notothenioidei</taxon>
        <taxon>Nototheniidae</taxon>
        <taxon>Pagothenia</taxon>
    </lineage>
</organism>
<feature type="compositionally biased region" description="Acidic residues" evidence="1">
    <location>
        <begin position="7"/>
        <end position="17"/>
    </location>
</feature>
<evidence type="ECO:0000256" key="1">
    <source>
        <dbReference type="SAM" id="MobiDB-lite"/>
    </source>
</evidence>
<reference evidence="2 3" key="2">
    <citation type="journal article" date="2024" name="G3 (Bethesda)">
        <title>The genome of the cryopelagic Antarctic bald notothen, Trematomus borchgrevinki.</title>
        <authorList>
            <person name="Rayamajhi N."/>
            <person name="Rivera-Colon A.G."/>
            <person name="Minhas B.F."/>
            <person name="Cheng C.C."/>
            <person name="Catchen J.M."/>
        </authorList>
    </citation>
    <scope>NUCLEOTIDE SEQUENCE [LARGE SCALE GENOMIC DNA]</scope>
    <source>
        <strain evidence="2">AGRC-2024</strain>
    </source>
</reference>
<protein>
    <submittedName>
        <fullName evidence="2">Uncharacterized protein</fullName>
    </submittedName>
</protein>
<dbReference type="EMBL" id="JBIYXZ010002079">
    <property type="protein sequence ID" value="KAL3052081.1"/>
    <property type="molecule type" value="Genomic_DNA"/>
</dbReference>
<sequence length="29" mass="3275">MIRISEQNDEDEDEDEVNYANDGEASTSV</sequence>
<accession>A0ABD2GE71</accession>
<keyword evidence="3" id="KW-1185">Reference proteome</keyword>
<feature type="region of interest" description="Disordered" evidence="1">
    <location>
        <begin position="1"/>
        <end position="29"/>
    </location>
</feature>
<gene>
    <name evidence="2" type="ORF">OYC64_004770</name>
</gene>
<proteinExistence type="predicted"/>
<name>A0ABD2GE71_PAGBO</name>
<dbReference type="Proteomes" id="UP001619887">
    <property type="component" value="Unassembled WGS sequence"/>
</dbReference>